<keyword evidence="8" id="KW-0472">Membrane</keyword>
<proteinExistence type="predicted"/>
<evidence type="ECO:0000256" key="8">
    <source>
        <dbReference type="SAM" id="Phobius"/>
    </source>
</evidence>
<dbReference type="CDD" id="cd16922">
    <property type="entry name" value="HATPase_EvgS-ArcB-TorS-like"/>
    <property type="match status" value="1"/>
</dbReference>
<dbReference type="Pfam" id="PF02518">
    <property type="entry name" value="HATPase_c"/>
    <property type="match status" value="1"/>
</dbReference>
<dbReference type="Pfam" id="PF00512">
    <property type="entry name" value="HisKA"/>
    <property type="match status" value="1"/>
</dbReference>
<reference evidence="12 13" key="1">
    <citation type="submission" date="2019-08" db="EMBL/GenBank/DDBJ databases">
        <title>In-depth cultivation of the pig gut microbiome towards novel bacterial diversity and tailored functional studies.</title>
        <authorList>
            <person name="Wylensek D."/>
            <person name="Hitch T.C.A."/>
            <person name="Clavel T."/>
        </authorList>
    </citation>
    <scope>NUCLEOTIDE SEQUENCE [LARGE SCALE GENOMIC DNA]</scope>
    <source>
        <strain evidence="12 13">BBE-744-WT-12</strain>
    </source>
</reference>
<dbReference type="Gene3D" id="3.30.450.40">
    <property type="match status" value="1"/>
</dbReference>
<keyword evidence="8" id="KW-0812">Transmembrane</keyword>
<evidence type="ECO:0000256" key="4">
    <source>
        <dbReference type="ARBA" id="ARBA00022679"/>
    </source>
</evidence>
<dbReference type="InterPro" id="IPR000014">
    <property type="entry name" value="PAS"/>
</dbReference>
<dbReference type="Gene3D" id="3.30.565.10">
    <property type="entry name" value="Histidine kinase-like ATPase, C-terminal domain"/>
    <property type="match status" value="1"/>
</dbReference>
<dbReference type="InterPro" id="IPR029016">
    <property type="entry name" value="GAF-like_dom_sf"/>
</dbReference>
<evidence type="ECO:0000259" key="10">
    <source>
        <dbReference type="PROSITE" id="PS50110"/>
    </source>
</evidence>
<evidence type="ECO:0000256" key="5">
    <source>
        <dbReference type="ARBA" id="ARBA00022777"/>
    </source>
</evidence>
<feature type="compositionally biased region" description="Basic and acidic residues" evidence="7">
    <location>
        <begin position="1"/>
        <end position="12"/>
    </location>
</feature>
<evidence type="ECO:0000256" key="2">
    <source>
        <dbReference type="ARBA" id="ARBA00012438"/>
    </source>
</evidence>
<dbReference type="FunFam" id="3.30.565.10:FF:000010">
    <property type="entry name" value="Sensor histidine kinase RcsC"/>
    <property type="match status" value="1"/>
</dbReference>
<dbReference type="SMART" id="SM00388">
    <property type="entry name" value="HisKA"/>
    <property type="match status" value="1"/>
</dbReference>
<keyword evidence="5" id="KW-0418">Kinase</keyword>
<dbReference type="InterPro" id="IPR001789">
    <property type="entry name" value="Sig_transdc_resp-reg_receiver"/>
</dbReference>
<evidence type="ECO:0000256" key="6">
    <source>
        <dbReference type="PROSITE-ProRule" id="PRU00169"/>
    </source>
</evidence>
<feature type="transmembrane region" description="Helical" evidence="8">
    <location>
        <begin position="59"/>
        <end position="80"/>
    </location>
</feature>
<evidence type="ECO:0000259" key="11">
    <source>
        <dbReference type="PROSITE" id="PS50112"/>
    </source>
</evidence>
<dbReference type="CDD" id="cd17546">
    <property type="entry name" value="REC_hyHK_CKI1_RcsC-like"/>
    <property type="match status" value="1"/>
</dbReference>
<dbReference type="SUPFAM" id="SSF47384">
    <property type="entry name" value="Homodimeric domain of signal transducing histidine kinase"/>
    <property type="match status" value="1"/>
</dbReference>
<dbReference type="InterPro" id="IPR005467">
    <property type="entry name" value="His_kinase_dom"/>
</dbReference>
<dbReference type="Pfam" id="PF00072">
    <property type="entry name" value="Response_reg"/>
    <property type="match status" value="1"/>
</dbReference>
<dbReference type="PROSITE" id="PS50112">
    <property type="entry name" value="PAS"/>
    <property type="match status" value="1"/>
</dbReference>
<dbReference type="InterPro" id="IPR011006">
    <property type="entry name" value="CheY-like_superfamily"/>
</dbReference>
<feature type="domain" description="PAS" evidence="11">
    <location>
        <begin position="309"/>
        <end position="353"/>
    </location>
</feature>
<dbReference type="InterPro" id="IPR013656">
    <property type="entry name" value="PAS_4"/>
</dbReference>
<feature type="domain" description="Histidine kinase" evidence="9">
    <location>
        <begin position="446"/>
        <end position="668"/>
    </location>
</feature>
<evidence type="ECO:0000259" key="9">
    <source>
        <dbReference type="PROSITE" id="PS50109"/>
    </source>
</evidence>
<dbReference type="SMART" id="SM00387">
    <property type="entry name" value="HATPase_c"/>
    <property type="match status" value="1"/>
</dbReference>
<dbReference type="InterPro" id="IPR003661">
    <property type="entry name" value="HisK_dim/P_dom"/>
</dbReference>
<dbReference type="InterPro" id="IPR036097">
    <property type="entry name" value="HisK_dim/P_sf"/>
</dbReference>
<dbReference type="InterPro" id="IPR036890">
    <property type="entry name" value="HATPase_C_sf"/>
</dbReference>
<name>A0A844FZG2_9BACT</name>
<sequence length="805" mass="89802">MRRGGFCRDGKHQLPPPGGLQGTCSRNSPCSPRCLPVFPHRFRAEGQFPLRRFSCGRAAVMYFFTGTPVHWLFSLSPAGAPFAGAAPVHAVPAAVMIALLAAALWAGCRLFRRLRERRSGTSDSRENLDSYVEQEKLLNRIWEQLMTKLDDQDVFTEILKTIVGHMGAYTSYIYRSDFTVGQDIVYAHFQAGDEPVVPLEEYPRMPINPDAEWFKMTMNREIWEVTDTETEEARRIQGEWNCHMPALKVRALCGIGLRLNGEFWGYMGFSFQTPQKPLSVRQKFLLSSMAHITEIFLERKRNRQSLDRSENEKHLILDTMNIPIMLFDPGMKLIRCNNAALKIAGIPEEEVYGLGCRKAFCGEACRSPECPVRRTRDDLAVHTRELTLRGRDYLLRSNPIIIDGRLVYIMKTMIDVTEFNAIRKELTAALEQAQAANKAKSCFLASISHEIRTPLNAVIGFSELLKGGGLSETERVEYLDSINLAGNSLLRLINDVLDLSKLEAGQMTLTPQPTDVAALLREVQAIFRYKVQEKHLFFRLDCPAGLPLFLLDSLRLRQILLNLTGNAVKFTGEGGVTLSAGFTPSGGGRGTLAIRVRDTGIGIPEEAQQRIFEPFVQSDSARDTHVYGGTGLGLAICRRLAGRMSGKIVLESEIGKGSCFTLLLENIEPAGRKELRDGRADAPPPSARRKHRVLLVDDVLLNLKVLQAMLRRLGIESACASSGREALEILREDTDFDLILTDLWMPEMDGAELAREIRSRPAAGRLPVVVVTADTQAGGKPVDCFSGILYKPITLESLERLFPAR</sequence>
<evidence type="ECO:0000256" key="7">
    <source>
        <dbReference type="SAM" id="MobiDB-lite"/>
    </source>
</evidence>
<dbReference type="InterPro" id="IPR035965">
    <property type="entry name" value="PAS-like_dom_sf"/>
</dbReference>
<comment type="catalytic activity">
    <reaction evidence="1">
        <text>ATP + protein L-histidine = ADP + protein N-phospho-L-histidine.</text>
        <dbReference type="EC" id="2.7.13.3"/>
    </reaction>
</comment>
<dbReference type="PRINTS" id="PR00344">
    <property type="entry name" value="BCTRLSENSOR"/>
</dbReference>
<keyword evidence="3 6" id="KW-0597">Phosphoprotein</keyword>
<dbReference type="SUPFAM" id="SSF55785">
    <property type="entry name" value="PYP-like sensor domain (PAS domain)"/>
    <property type="match status" value="1"/>
</dbReference>
<dbReference type="Proteomes" id="UP000435649">
    <property type="component" value="Unassembled WGS sequence"/>
</dbReference>
<dbReference type="Gene3D" id="3.40.50.2300">
    <property type="match status" value="1"/>
</dbReference>
<dbReference type="SUPFAM" id="SSF52172">
    <property type="entry name" value="CheY-like"/>
    <property type="match status" value="1"/>
</dbReference>
<evidence type="ECO:0000313" key="12">
    <source>
        <dbReference type="EMBL" id="MST96740.1"/>
    </source>
</evidence>
<organism evidence="12 13">
    <name type="scientific">Victivallis lenta</name>
    <dbReference type="NCBI Taxonomy" id="2606640"/>
    <lineage>
        <taxon>Bacteria</taxon>
        <taxon>Pseudomonadati</taxon>
        <taxon>Lentisphaerota</taxon>
        <taxon>Lentisphaeria</taxon>
        <taxon>Victivallales</taxon>
        <taxon>Victivallaceae</taxon>
        <taxon>Victivallis</taxon>
    </lineage>
</organism>
<dbReference type="InterPro" id="IPR004358">
    <property type="entry name" value="Sig_transdc_His_kin-like_C"/>
</dbReference>
<accession>A0A844FZG2</accession>
<dbReference type="PROSITE" id="PS50109">
    <property type="entry name" value="HIS_KIN"/>
    <property type="match status" value="1"/>
</dbReference>
<dbReference type="EMBL" id="VUNS01000005">
    <property type="protein sequence ID" value="MST96740.1"/>
    <property type="molecule type" value="Genomic_DNA"/>
</dbReference>
<evidence type="ECO:0000256" key="1">
    <source>
        <dbReference type="ARBA" id="ARBA00000085"/>
    </source>
</evidence>
<dbReference type="Gene3D" id="1.10.287.130">
    <property type="match status" value="1"/>
</dbReference>
<dbReference type="InterPro" id="IPR003594">
    <property type="entry name" value="HATPase_dom"/>
</dbReference>
<evidence type="ECO:0000256" key="3">
    <source>
        <dbReference type="ARBA" id="ARBA00022553"/>
    </source>
</evidence>
<keyword evidence="4" id="KW-0808">Transferase</keyword>
<feature type="region of interest" description="Disordered" evidence="7">
    <location>
        <begin position="1"/>
        <end position="20"/>
    </location>
</feature>
<dbReference type="AlphaFoldDB" id="A0A844FZG2"/>
<feature type="domain" description="Response regulatory" evidence="10">
    <location>
        <begin position="692"/>
        <end position="805"/>
    </location>
</feature>
<dbReference type="SMART" id="SM00448">
    <property type="entry name" value="REC"/>
    <property type="match status" value="1"/>
</dbReference>
<protein>
    <recommendedName>
        <fullName evidence="2">histidine kinase</fullName>
        <ecNumber evidence="2">2.7.13.3</ecNumber>
    </recommendedName>
</protein>
<dbReference type="Pfam" id="PF08448">
    <property type="entry name" value="PAS_4"/>
    <property type="match status" value="1"/>
</dbReference>
<dbReference type="Gene3D" id="3.30.450.20">
    <property type="entry name" value="PAS domain"/>
    <property type="match status" value="1"/>
</dbReference>
<dbReference type="CDD" id="cd00082">
    <property type="entry name" value="HisKA"/>
    <property type="match status" value="1"/>
</dbReference>
<dbReference type="EC" id="2.7.13.3" evidence="2"/>
<gene>
    <name evidence="12" type="ORF">FYJ85_06740</name>
</gene>
<keyword evidence="13" id="KW-1185">Reference proteome</keyword>
<dbReference type="SUPFAM" id="SSF55874">
    <property type="entry name" value="ATPase domain of HSP90 chaperone/DNA topoisomerase II/histidine kinase"/>
    <property type="match status" value="1"/>
</dbReference>
<dbReference type="PROSITE" id="PS50110">
    <property type="entry name" value="RESPONSE_REGULATORY"/>
    <property type="match status" value="1"/>
</dbReference>
<dbReference type="GO" id="GO:0000155">
    <property type="term" value="F:phosphorelay sensor kinase activity"/>
    <property type="evidence" value="ECO:0007669"/>
    <property type="project" value="InterPro"/>
</dbReference>
<dbReference type="PANTHER" id="PTHR43047">
    <property type="entry name" value="TWO-COMPONENT HISTIDINE PROTEIN KINASE"/>
    <property type="match status" value="1"/>
</dbReference>
<feature type="transmembrane region" description="Helical" evidence="8">
    <location>
        <begin position="86"/>
        <end position="108"/>
    </location>
</feature>
<evidence type="ECO:0000313" key="13">
    <source>
        <dbReference type="Proteomes" id="UP000435649"/>
    </source>
</evidence>
<comment type="caution">
    <text evidence="12">The sequence shown here is derived from an EMBL/GenBank/DDBJ whole genome shotgun (WGS) entry which is preliminary data.</text>
</comment>
<dbReference type="SUPFAM" id="SSF55781">
    <property type="entry name" value="GAF domain-like"/>
    <property type="match status" value="1"/>
</dbReference>
<keyword evidence="8" id="KW-1133">Transmembrane helix</keyword>
<feature type="modified residue" description="4-aspartylphosphate" evidence="6">
    <location>
        <position position="742"/>
    </location>
</feature>